<keyword evidence="1" id="KW-0812">Transmembrane</keyword>
<gene>
    <name evidence="2" type="ORF">ELS20_13725</name>
</gene>
<proteinExistence type="predicted"/>
<dbReference type="OMA" id="NMRILAT"/>
<feature type="transmembrane region" description="Helical" evidence="1">
    <location>
        <begin position="17"/>
        <end position="40"/>
    </location>
</feature>
<dbReference type="AlphaFoldDB" id="A0A482TID1"/>
<feature type="transmembrane region" description="Helical" evidence="1">
    <location>
        <begin position="52"/>
        <end position="73"/>
    </location>
</feature>
<evidence type="ECO:0000256" key="1">
    <source>
        <dbReference type="SAM" id="Phobius"/>
    </source>
</evidence>
<dbReference type="EMBL" id="RZIG01000002">
    <property type="protein sequence ID" value="RYJ10933.1"/>
    <property type="molecule type" value="Genomic_DNA"/>
</dbReference>
<feature type="transmembrane region" description="Helical" evidence="1">
    <location>
        <begin position="85"/>
        <end position="104"/>
    </location>
</feature>
<reference evidence="2 3" key="1">
    <citation type="submission" date="2018-12" db="EMBL/GenBank/DDBJ databases">
        <title>Draft genome sequence of Haloarcula hispinica strain 18.1, an halophilic archaeon isolated from Chott El Jerid of Southern Tunisia.</title>
        <authorList>
            <person name="Najjari A."/>
            <person name="Ben Dhia O."/>
            <person name="Ferjani R."/>
            <person name="Mahjoubi M."/>
            <person name="Sghaier H."/>
            <person name="Elshahed M."/>
            <person name="Ouzari H.I."/>
            <person name="Cherid A."/>
            <person name="Youssef N."/>
        </authorList>
    </citation>
    <scope>NUCLEOTIDE SEQUENCE [LARGE SCALE GENOMIC DNA]</scope>
    <source>
        <strain evidence="2 3">18.1</strain>
    </source>
</reference>
<dbReference type="GeneID" id="23805392"/>
<protein>
    <submittedName>
        <fullName evidence="2">Uncharacterized protein</fullName>
    </submittedName>
</protein>
<keyword evidence="1" id="KW-0472">Membrane</keyword>
<evidence type="ECO:0000313" key="3">
    <source>
        <dbReference type="Proteomes" id="UP000293535"/>
    </source>
</evidence>
<keyword evidence="1" id="KW-1133">Transmembrane helix</keyword>
<accession>A0A482TID1</accession>
<name>A0A482TID1_HALHI</name>
<dbReference type="Proteomes" id="UP000293535">
    <property type="component" value="Unassembled WGS sequence"/>
</dbReference>
<dbReference type="RefSeq" id="WP_014039183.1">
    <property type="nucleotide sequence ID" value="NZ_BAABRG010000001.1"/>
</dbReference>
<evidence type="ECO:0000313" key="2">
    <source>
        <dbReference type="EMBL" id="RYJ10933.1"/>
    </source>
</evidence>
<sequence length="109" mass="11138">MFATLLQIRTGGTDPEIALAVVALSILSVLLSAAIAVVLVHGYRRGPGRTGMLTLAVGLLLLTTVPEILRIALPTATGVGVVGRSLLVSACELLGLGTILWTVYGGESS</sequence>
<comment type="caution">
    <text evidence="2">The sequence shown here is derived from an EMBL/GenBank/DDBJ whole genome shotgun (WGS) entry which is preliminary data.</text>
</comment>
<organism evidence="2 3">
    <name type="scientific">Haloarcula hispanica</name>
    <dbReference type="NCBI Taxonomy" id="51589"/>
    <lineage>
        <taxon>Archaea</taxon>
        <taxon>Methanobacteriati</taxon>
        <taxon>Methanobacteriota</taxon>
        <taxon>Stenosarchaea group</taxon>
        <taxon>Halobacteria</taxon>
        <taxon>Halobacteriales</taxon>
        <taxon>Haloarculaceae</taxon>
        <taxon>Haloarcula</taxon>
    </lineage>
</organism>